<dbReference type="EMBL" id="VIJZ01000001">
    <property type="protein sequence ID" value="TQS00944.1"/>
    <property type="molecule type" value="Genomic_DNA"/>
</dbReference>
<dbReference type="Proteomes" id="UP000319219">
    <property type="component" value="Unassembled WGS sequence"/>
</dbReference>
<accession>A0ABY3BFC3</accession>
<comment type="caution">
    <text evidence="3">The sequence shown here is derived from an EMBL/GenBank/DDBJ whole genome shotgun (WGS) entry which is preliminary data.</text>
</comment>
<feature type="domain" description="Bacterial Ig-like" evidence="2">
    <location>
        <begin position="25"/>
        <end position="69"/>
    </location>
</feature>
<reference evidence="3 4" key="1">
    <citation type="submission" date="2019-07" db="EMBL/GenBank/DDBJ databases">
        <title>Paenibacillus ottowii sp. nov. isolated from a fermentation system processing bovine manure.</title>
        <authorList>
            <person name="Velazquez L.F."/>
            <person name="Rajbanshi S."/>
            <person name="Guan S."/>
            <person name="Hinchee M."/>
            <person name="Welsh A."/>
        </authorList>
    </citation>
    <scope>NUCLEOTIDE SEQUENCE [LARGE SCALE GENOMIC DNA]</scope>
    <source>
        <strain evidence="3 4">MS2379</strain>
    </source>
</reference>
<proteinExistence type="predicted"/>
<evidence type="ECO:0000259" key="2">
    <source>
        <dbReference type="Pfam" id="PF07532"/>
    </source>
</evidence>
<dbReference type="Pfam" id="PF07532">
    <property type="entry name" value="Big_4"/>
    <property type="match status" value="1"/>
</dbReference>
<keyword evidence="4" id="KW-1185">Reference proteome</keyword>
<gene>
    <name evidence="3" type="ORF">FKV70_00930</name>
</gene>
<name>A0ABY3BFC3_9BACL</name>
<organism evidence="3 4">
    <name type="scientific">Paenibacillus ottowii</name>
    <dbReference type="NCBI Taxonomy" id="2315729"/>
    <lineage>
        <taxon>Bacteria</taxon>
        <taxon>Bacillati</taxon>
        <taxon>Bacillota</taxon>
        <taxon>Bacilli</taxon>
        <taxon>Bacillales</taxon>
        <taxon>Paenibacillaceae</taxon>
        <taxon>Paenibacillus</taxon>
    </lineage>
</organism>
<evidence type="ECO:0000313" key="3">
    <source>
        <dbReference type="EMBL" id="TQS00944.1"/>
    </source>
</evidence>
<protein>
    <recommendedName>
        <fullName evidence="2">Bacterial Ig-like domain-containing protein</fullName>
    </recommendedName>
</protein>
<evidence type="ECO:0000313" key="4">
    <source>
        <dbReference type="Proteomes" id="UP000319219"/>
    </source>
</evidence>
<dbReference type="InterPro" id="IPR011081">
    <property type="entry name" value="Big_4"/>
</dbReference>
<sequence>MDDAYQIQTQHFQRLLGLGRRLGSELPSVVEATYGEGSTKWVAVEWEDIDPAQYAAPGSFELKGKVEGTELKALAKVTVIEAGAVASPATSVSPETSVTPPTTTSPVTSALPALLISPAKSVGAS</sequence>
<evidence type="ECO:0000256" key="1">
    <source>
        <dbReference type="SAM" id="MobiDB-lite"/>
    </source>
</evidence>
<feature type="region of interest" description="Disordered" evidence="1">
    <location>
        <begin position="86"/>
        <end position="110"/>
    </location>
</feature>